<proteinExistence type="predicted"/>
<dbReference type="AlphaFoldDB" id="A0A1B8U3W0"/>
<dbReference type="Proteomes" id="UP000092584">
    <property type="component" value="Unassembled WGS sequence"/>
</dbReference>
<accession>A0A1B8U3W0</accession>
<evidence type="ECO:0000313" key="2">
    <source>
        <dbReference type="Proteomes" id="UP000092584"/>
    </source>
</evidence>
<comment type="caution">
    <text evidence="1">The sequence shown here is derived from an EMBL/GenBank/DDBJ whole genome shotgun (WGS) entry which is preliminary data.</text>
</comment>
<dbReference type="SUPFAM" id="SSF101898">
    <property type="entry name" value="NHL repeat"/>
    <property type="match status" value="1"/>
</dbReference>
<name>A0A1B8U3W0_9FLAO</name>
<reference evidence="2" key="1">
    <citation type="submission" date="2016-02" db="EMBL/GenBank/DDBJ databases">
        <authorList>
            <person name="Shin S.-K."/>
            <person name="Yi H."/>
            <person name="Kim E."/>
        </authorList>
    </citation>
    <scope>NUCLEOTIDE SEQUENCE [LARGE SCALE GENOMIC DNA]</scope>
    <source>
        <strain evidence="2">LPB0003</strain>
    </source>
</reference>
<gene>
    <name evidence="1" type="ORF">LPB3_00730</name>
</gene>
<protein>
    <submittedName>
        <fullName evidence="1">Uncharacterized protein</fullName>
    </submittedName>
</protein>
<sequence length="282" mass="32193">MMKKITILLSIFLLISCQNFGQLKVLGELPGGLKEISGNEIIAGSDLIWIHEDGGNKSEIFAIDSNGKIIKELDINEKNSDWEDITSDEFGNLYIGDFGNNYSERKHLKILKVNKEDLDKKEAEVEEIEFEYEDQDKFPTKKKDRFFDAESFFYFKNNFYVFTKSRVKDEYGKTSLYKIPAIKGKHTAKKIGDFNNGKDADSWITAADISDDGKKVVLLSKKNILIFTGYKNDNFLSGKVHNIALEHQSQKEGVCFKDNNTLIITDEKSGKKGGFLYEFKID</sequence>
<keyword evidence="2" id="KW-1185">Reference proteome</keyword>
<evidence type="ECO:0000313" key="1">
    <source>
        <dbReference type="EMBL" id="OBY66554.1"/>
    </source>
</evidence>
<organism evidence="1 2">
    <name type="scientific">Polaribacter vadi</name>
    <dbReference type="NCBI Taxonomy" id="1774273"/>
    <lineage>
        <taxon>Bacteria</taxon>
        <taxon>Pseudomonadati</taxon>
        <taxon>Bacteroidota</taxon>
        <taxon>Flavobacteriia</taxon>
        <taxon>Flavobacteriales</taxon>
        <taxon>Flavobacteriaceae</taxon>
    </lineage>
</organism>
<dbReference type="STRING" id="1774273.LPB03_08805"/>
<dbReference type="EMBL" id="LSFM01000001">
    <property type="protein sequence ID" value="OBY66554.1"/>
    <property type="molecule type" value="Genomic_DNA"/>
</dbReference>
<dbReference type="PROSITE" id="PS51257">
    <property type="entry name" value="PROKAR_LIPOPROTEIN"/>
    <property type="match status" value="1"/>
</dbReference>